<comment type="catalytic activity">
    <reaction evidence="15 16">
        <text>UDP-N-acetyl-alpha-D-muramate + NADP(+) = UDP-N-acetyl-3-O-(1-carboxyvinyl)-alpha-D-glucosamine + NADPH + H(+)</text>
        <dbReference type="Rhea" id="RHEA:12248"/>
        <dbReference type="ChEBI" id="CHEBI:15378"/>
        <dbReference type="ChEBI" id="CHEBI:57783"/>
        <dbReference type="ChEBI" id="CHEBI:58349"/>
        <dbReference type="ChEBI" id="CHEBI:68483"/>
        <dbReference type="ChEBI" id="CHEBI:70757"/>
        <dbReference type="EC" id="1.3.1.98"/>
    </reaction>
</comment>
<reference evidence="18" key="1">
    <citation type="journal article" date="2021" name="PeerJ">
        <title>Extensive microbial diversity within the chicken gut microbiome revealed by metagenomics and culture.</title>
        <authorList>
            <person name="Gilroy R."/>
            <person name="Ravi A."/>
            <person name="Getino M."/>
            <person name="Pursley I."/>
            <person name="Horton D.L."/>
            <person name="Alikhan N.F."/>
            <person name="Baker D."/>
            <person name="Gharbi K."/>
            <person name="Hall N."/>
            <person name="Watson M."/>
            <person name="Adriaenssens E.M."/>
            <person name="Foster-Nyarko E."/>
            <person name="Jarju S."/>
            <person name="Secka A."/>
            <person name="Antonio M."/>
            <person name="Oren A."/>
            <person name="Chaudhuri R.R."/>
            <person name="La Ragione R."/>
            <person name="Hildebrand F."/>
            <person name="Pallen M.J."/>
        </authorList>
    </citation>
    <scope>NUCLEOTIDE SEQUENCE</scope>
    <source>
        <strain evidence="18">CHK183-5548</strain>
    </source>
</reference>
<keyword evidence="9 16" id="KW-0521">NADP</keyword>
<evidence type="ECO:0000313" key="18">
    <source>
        <dbReference type="EMBL" id="HJC48670.1"/>
    </source>
</evidence>
<evidence type="ECO:0000256" key="15">
    <source>
        <dbReference type="ARBA" id="ARBA00048914"/>
    </source>
</evidence>
<evidence type="ECO:0000256" key="2">
    <source>
        <dbReference type="ARBA" id="ARBA00003921"/>
    </source>
</evidence>
<dbReference type="SUPFAM" id="SSF56194">
    <property type="entry name" value="Uridine diphospho-N-Acetylenolpyruvylglucosamine reductase, MurB, C-terminal domain"/>
    <property type="match status" value="1"/>
</dbReference>
<keyword evidence="6 16" id="KW-0132">Cell division</keyword>
<comment type="function">
    <text evidence="2 16">Cell wall formation.</text>
</comment>
<dbReference type="GO" id="GO:0005829">
    <property type="term" value="C:cytosol"/>
    <property type="evidence" value="ECO:0007669"/>
    <property type="project" value="TreeGrafter"/>
</dbReference>
<evidence type="ECO:0000256" key="10">
    <source>
        <dbReference type="ARBA" id="ARBA00022960"/>
    </source>
</evidence>
<keyword evidence="14 16" id="KW-0961">Cell wall biogenesis/degradation</keyword>
<feature type="active site" description="Proton donor" evidence="16">
    <location>
        <position position="225"/>
    </location>
</feature>
<dbReference type="NCBIfam" id="NF010480">
    <property type="entry name" value="PRK13905.1"/>
    <property type="match status" value="1"/>
</dbReference>
<dbReference type="GO" id="GO:0051301">
    <property type="term" value="P:cell division"/>
    <property type="evidence" value="ECO:0007669"/>
    <property type="project" value="UniProtKB-KW"/>
</dbReference>
<dbReference type="PANTHER" id="PTHR21071">
    <property type="entry name" value="UDP-N-ACETYLENOLPYRUVOYLGLUCOSAMINE REDUCTASE"/>
    <property type="match status" value="1"/>
</dbReference>
<dbReference type="Gene3D" id="3.30.465.10">
    <property type="match status" value="1"/>
</dbReference>
<evidence type="ECO:0000256" key="13">
    <source>
        <dbReference type="ARBA" id="ARBA00023306"/>
    </source>
</evidence>
<evidence type="ECO:0000256" key="6">
    <source>
        <dbReference type="ARBA" id="ARBA00022618"/>
    </source>
</evidence>
<dbReference type="Gene3D" id="3.30.43.10">
    <property type="entry name" value="Uridine Diphospho-n-acetylenolpyruvylglucosamine Reductase, domain 2"/>
    <property type="match status" value="1"/>
</dbReference>
<dbReference type="GO" id="GO:0071555">
    <property type="term" value="P:cell wall organization"/>
    <property type="evidence" value="ECO:0007669"/>
    <property type="project" value="UniProtKB-KW"/>
</dbReference>
<dbReference type="InterPro" id="IPR011601">
    <property type="entry name" value="MurB_C"/>
</dbReference>
<accession>A0A9D2PDB4</accession>
<dbReference type="Proteomes" id="UP000823883">
    <property type="component" value="Unassembled WGS sequence"/>
</dbReference>
<evidence type="ECO:0000256" key="9">
    <source>
        <dbReference type="ARBA" id="ARBA00022857"/>
    </source>
</evidence>
<dbReference type="EC" id="1.3.1.98" evidence="16"/>
<keyword evidence="10 16" id="KW-0133">Cell shape</keyword>
<dbReference type="SUPFAM" id="SSF56176">
    <property type="entry name" value="FAD-binding/transporter-associated domain-like"/>
    <property type="match status" value="1"/>
</dbReference>
<dbReference type="GO" id="GO:0071949">
    <property type="term" value="F:FAD binding"/>
    <property type="evidence" value="ECO:0007669"/>
    <property type="project" value="InterPro"/>
</dbReference>
<name>A0A9D2PDB4_9FIRM</name>
<dbReference type="GO" id="GO:0008360">
    <property type="term" value="P:regulation of cell shape"/>
    <property type="evidence" value="ECO:0007669"/>
    <property type="project" value="UniProtKB-KW"/>
</dbReference>
<dbReference type="InterPro" id="IPR016166">
    <property type="entry name" value="FAD-bd_PCMH"/>
</dbReference>
<feature type="active site" evidence="16">
    <location>
        <position position="295"/>
    </location>
</feature>
<comment type="subcellular location">
    <subcellularLocation>
        <location evidence="3 16">Cytoplasm</location>
    </subcellularLocation>
</comment>
<evidence type="ECO:0000256" key="4">
    <source>
        <dbReference type="ARBA" id="ARBA00004752"/>
    </source>
</evidence>
<dbReference type="GO" id="GO:0009252">
    <property type="term" value="P:peptidoglycan biosynthetic process"/>
    <property type="evidence" value="ECO:0007669"/>
    <property type="project" value="UniProtKB-UniRule"/>
</dbReference>
<comment type="cofactor">
    <cofactor evidence="1 16">
        <name>FAD</name>
        <dbReference type="ChEBI" id="CHEBI:57692"/>
    </cofactor>
</comment>
<dbReference type="InterPro" id="IPR016167">
    <property type="entry name" value="FAD-bd_PCMH_sub1"/>
</dbReference>
<comment type="pathway">
    <text evidence="4 16">Cell wall biogenesis; peptidoglycan biosynthesis.</text>
</comment>
<dbReference type="Pfam" id="PF01565">
    <property type="entry name" value="FAD_binding_4"/>
    <property type="match status" value="1"/>
</dbReference>
<dbReference type="PROSITE" id="PS51387">
    <property type="entry name" value="FAD_PCMH"/>
    <property type="match status" value="1"/>
</dbReference>
<keyword evidence="5 16" id="KW-0963">Cytoplasm</keyword>
<dbReference type="AlphaFoldDB" id="A0A9D2PDB4"/>
<protein>
    <recommendedName>
        <fullName evidence="16">UDP-N-acetylenolpyruvoylglucosamine reductase</fullName>
        <ecNumber evidence="16">1.3.1.98</ecNumber>
    </recommendedName>
    <alternativeName>
        <fullName evidence="16">UDP-N-acetylmuramate dehydrogenase</fullName>
    </alternativeName>
</protein>
<dbReference type="NCBIfam" id="TIGR00179">
    <property type="entry name" value="murB"/>
    <property type="match status" value="1"/>
</dbReference>
<dbReference type="HAMAP" id="MF_00037">
    <property type="entry name" value="MurB"/>
    <property type="match status" value="1"/>
</dbReference>
<keyword evidence="13 16" id="KW-0131">Cell cycle</keyword>
<feature type="domain" description="FAD-binding PCMH-type" evidence="17">
    <location>
        <begin position="30"/>
        <end position="196"/>
    </location>
</feature>
<reference evidence="18" key="2">
    <citation type="submission" date="2021-04" db="EMBL/GenBank/DDBJ databases">
        <authorList>
            <person name="Gilroy R."/>
        </authorList>
    </citation>
    <scope>NUCLEOTIDE SEQUENCE</scope>
    <source>
        <strain evidence="18">CHK183-5548</strain>
    </source>
</reference>
<keyword evidence="12 16" id="KW-0560">Oxidoreductase</keyword>
<comment type="similarity">
    <text evidence="16">Belongs to the MurB family.</text>
</comment>
<evidence type="ECO:0000256" key="14">
    <source>
        <dbReference type="ARBA" id="ARBA00023316"/>
    </source>
</evidence>
<dbReference type="InterPro" id="IPR036635">
    <property type="entry name" value="MurB_C_sf"/>
</dbReference>
<sequence length="311" mass="33548">MEEILEQLILAAGKDRVKTMEPMGPHVTFRAGGKADYFVTPENESGLAGVLKVCSRHGLPFYLMGNGSNLLVGDLGYHGVIIQMGDAWGGCRFQGNTAEAGAGILLSRLAKEACRQGLTGLEAAGGIPGTLGGALVMNAGAYGFEMKDVVRSARLMTESGEILELSAEELQLGYRTSCIPARHLIVLGARLELAPGNREEIRARMEELTARRKEKQPLEYPSAGSTFKRPEGYFAGKLIEDAGLRGYRVGGAQVSEKHCGFVINRGGATAGDIMKLCRDVQRTVKEKFGVTLEMEVRTLGEFEEPEEGIPR</sequence>
<evidence type="ECO:0000256" key="7">
    <source>
        <dbReference type="ARBA" id="ARBA00022630"/>
    </source>
</evidence>
<dbReference type="InterPro" id="IPR003170">
    <property type="entry name" value="MurB"/>
</dbReference>
<gene>
    <name evidence="16 18" type="primary">murB</name>
    <name evidence="18" type="ORF">IAA04_11515</name>
</gene>
<proteinExistence type="inferred from homology"/>
<evidence type="ECO:0000256" key="16">
    <source>
        <dbReference type="HAMAP-Rule" id="MF_00037"/>
    </source>
</evidence>
<evidence type="ECO:0000256" key="12">
    <source>
        <dbReference type="ARBA" id="ARBA00023002"/>
    </source>
</evidence>
<evidence type="ECO:0000259" key="17">
    <source>
        <dbReference type="PROSITE" id="PS51387"/>
    </source>
</evidence>
<dbReference type="Pfam" id="PF02873">
    <property type="entry name" value="MurB_C"/>
    <property type="match status" value="1"/>
</dbReference>
<dbReference type="EMBL" id="DWWL01000076">
    <property type="protein sequence ID" value="HJC48670.1"/>
    <property type="molecule type" value="Genomic_DNA"/>
</dbReference>
<dbReference type="InterPro" id="IPR036318">
    <property type="entry name" value="FAD-bd_PCMH-like_sf"/>
</dbReference>
<evidence type="ECO:0000256" key="3">
    <source>
        <dbReference type="ARBA" id="ARBA00004496"/>
    </source>
</evidence>
<evidence type="ECO:0000256" key="1">
    <source>
        <dbReference type="ARBA" id="ARBA00001974"/>
    </source>
</evidence>
<dbReference type="InterPro" id="IPR016169">
    <property type="entry name" value="FAD-bd_PCMH_sub2"/>
</dbReference>
<evidence type="ECO:0000313" key="19">
    <source>
        <dbReference type="Proteomes" id="UP000823883"/>
    </source>
</evidence>
<evidence type="ECO:0000256" key="8">
    <source>
        <dbReference type="ARBA" id="ARBA00022827"/>
    </source>
</evidence>
<dbReference type="GO" id="GO:0008762">
    <property type="term" value="F:UDP-N-acetylmuramate dehydrogenase activity"/>
    <property type="evidence" value="ECO:0007669"/>
    <property type="project" value="UniProtKB-UniRule"/>
</dbReference>
<organism evidence="18 19">
    <name type="scientific">Candidatus Lachnoclostridium pullistercoris</name>
    <dbReference type="NCBI Taxonomy" id="2838632"/>
    <lineage>
        <taxon>Bacteria</taxon>
        <taxon>Bacillati</taxon>
        <taxon>Bacillota</taxon>
        <taxon>Clostridia</taxon>
        <taxon>Lachnospirales</taxon>
        <taxon>Lachnospiraceae</taxon>
    </lineage>
</organism>
<dbReference type="Gene3D" id="3.90.78.10">
    <property type="entry name" value="UDP-N-acetylenolpyruvoylglucosamine reductase, C-terminal domain"/>
    <property type="match status" value="1"/>
</dbReference>
<keyword evidence="8 16" id="KW-0274">FAD</keyword>
<dbReference type="PANTHER" id="PTHR21071:SF4">
    <property type="entry name" value="UDP-N-ACETYLENOLPYRUVOYLGLUCOSAMINE REDUCTASE"/>
    <property type="match status" value="1"/>
</dbReference>
<dbReference type="InterPro" id="IPR006094">
    <property type="entry name" value="Oxid_FAD_bind_N"/>
</dbReference>
<feature type="active site" evidence="16">
    <location>
        <position position="175"/>
    </location>
</feature>
<evidence type="ECO:0000256" key="11">
    <source>
        <dbReference type="ARBA" id="ARBA00022984"/>
    </source>
</evidence>
<comment type="caution">
    <text evidence="18">The sequence shown here is derived from an EMBL/GenBank/DDBJ whole genome shotgun (WGS) entry which is preliminary data.</text>
</comment>
<keyword evidence="7 16" id="KW-0285">Flavoprotein</keyword>
<keyword evidence="11 16" id="KW-0573">Peptidoglycan synthesis</keyword>
<evidence type="ECO:0000256" key="5">
    <source>
        <dbReference type="ARBA" id="ARBA00022490"/>
    </source>
</evidence>